<protein>
    <submittedName>
        <fullName evidence="4">CPBP family intramembrane metalloprotease</fullName>
    </submittedName>
</protein>
<keyword evidence="5" id="KW-1185">Reference proteome</keyword>
<dbReference type="PANTHER" id="PTHR36435">
    <property type="entry name" value="SLR1288 PROTEIN"/>
    <property type="match status" value="1"/>
</dbReference>
<gene>
    <name evidence="4" type="ORF">H5975_03370</name>
</gene>
<accession>A0ABS2GXC2</accession>
<dbReference type="PANTHER" id="PTHR36435:SF1">
    <property type="entry name" value="CAAX AMINO TERMINAL PROTEASE FAMILY PROTEIN"/>
    <property type="match status" value="1"/>
</dbReference>
<evidence type="ECO:0000313" key="4">
    <source>
        <dbReference type="EMBL" id="MBM6940538.1"/>
    </source>
</evidence>
<keyword evidence="4" id="KW-0482">Metalloprotease</keyword>
<keyword evidence="2" id="KW-0472">Membrane</keyword>
<dbReference type="InterPro" id="IPR052710">
    <property type="entry name" value="CAAX_protease"/>
</dbReference>
<dbReference type="RefSeq" id="WP_204784871.1">
    <property type="nucleotide sequence ID" value="NZ_JACJKU010000022.1"/>
</dbReference>
<feature type="transmembrane region" description="Helical" evidence="2">
    <location>
        <begin position="82"/>
        <end position="106"/>
    </location>
</feature>
<feature type="transmembrane region" description="Helical" evidence="2">
    <location>
        <begin position="155"/>
        <end position="175"/>
    </location>
</feature>
<keyword evidence="2" id="KW-1133">Transmembrane helix</keyword>
<organism evidence="4 5">
    <name type="scientific">Limosilactobacillus coleohominis</name>
    <dbReference type="NCBI Taxonomy" id="181675"/>
    <lineage>
        <taxon>Bacteria</taxon>
        <taxon>Bacillati</taxon>
        <taxon>Bacillota</taxon>
        <taxon>Bacilli</taxon>
        <taxon>Lactobacillales</taxon>
        <taxon>Lactobacillaceae</taxon>
        <taxon>Limosilactobacillus</taxon>
    </lineage>
</organism>
<evidence type="ECO:0000256" key="1">
    <source>
        <dbReference type="ARBA" id="ARBA00009067"/>
    </source>
</evidence>
<feature type="domain" description="CAAX prenyl protease 2/Lysostaphin resistance protein A-like" evidence="3">
    <location>
        <begin position="130"/>
        <end position="218"/>
    </location>
</feature>
<evidence type="ECO:0000256" key="2">
    <source>
        <dbReference type="SAM" id="Phobius"/>
    </source>
</evidence>
<feature type="transmembrane region" description="Helical" evidence="2">
    <location>
        <begin position="181"/>
        <end position="199"/>
    </location>
</feature>
<keyword evidence="2" id="KW-0812">Transmembrane</keyword>
<dbReference type="InterPro" id="IPR003675">
    <property type="entry name" value="Rce1/LyrA-like_dom"/>
</dbReference>
<name>A0ABS2GXC2_9LACO</name>
<feature type="transmembrane region" description="Helical" evidence="2">
    <location>
        <begin position="9"/>
        <end position="33"/>
    </location>
</feature>
<reference evidence="4 5" key="1">
    <citation type="journal article" date="2021" name="Sci. Rep.">
        <title>The distribution of antibiotic resistance genes in chicken gut microbiota commensals.</title>
        <authorList>
            <person name="Juricova H."/>
            <person name="Matiasovicova J."/>
            <person name="Kubasova T."/>
            <person name="Cejkova D."/>
            <person name="Rychlik I."/>
        </authorList>
    </citation>
    <scope>NUCLEOTIDE SEQUENCE [LARGE SCALE GENOMIC DNA]</scope>
    <source>
        <strain evidence="4 5">An574</strain>
    </source>
</reference>
<dbReference type="EMBL" id="JACJKU010000022">
    <property type="protein sequence ID" value="MBM6940538.1"/>
    <property type="molecule type" value="Genomic_DNA"/>
</dbReference>
<feature type="transmembrane region" description="Helical" evidence="2">
    <location>
        <begin position="39"/>
        <end position="62"/>
    </location>
</feature>
<comment type="caution">
    <text evidence="4">The sequence shown here is derived from an EMBL/GenBank/DDBJ whole genome shotgun (WGS) entry which is preliminary data.</text>
</comment>
<feature type="transmembrane region" description="Helical" evidence="2">
    <location>
        <begin position="126"/>
        <end position="143"/>
    </location>
</feature>
<keyword evidence="4" id="KW-0645">Protease</keyword>
<dbReference type="Pfam" id="PF02517">
    <property type="entry name" value="Rce1-like"/>
    <property type="match status" value="1"/>
</dbReference>
<proteinExistence type="inferred from homology"/>
<dbReference type="GO" id="GO:0008237">
    <property type="term" value="F:metallopeptidase activity"/>
    <property type="evidence" value="ECO:0007669"/>
    <property type="project" value="UniProtKB-KW"/>
</dbReference>
<comment type="similarity">
    <text evidence="1">Belongs to the UPF0177 family.</text>
</comment>
<dbReference type="Proteomes" id="UP000785625">
    <property type="component" value="Unassembled WGS sequence"/>
</dbReference>
<keyword evidence="4" id="KW-0378">Hydrolase</keyword>
<evidence type="ECO:0000259" key="3">
    <source>
        <dbReference type="Pfam" id="PF02517"/>
    </source>
</evidence>
<sequence length="228" mass="26182">MTKSQRPSWIVRVLITFALAILIQVPPVILLFIRRNAATPSMVAILILIYAVVFGLIIWWAYRVFIKYRRWQPTRQTFLQRLGWIFGGWLTILLGEQLLNVLNYVIYHQTETANNQAIGQLMGSNHIVMIIMSFAAVVLNPIAEELIFRGVVMNFFFKDNSFWAPIILSGVLFTLEHSSTNIISYLIYFYLGAVFAYIYRKTGNIANTMMLHAFNNLVALMALLGTMH</sequence>
<evidence type="ECO:0000313" key="5">
    <source>
        <dbReference type="Proteomes" id="UP000785625"/>
    </source>
</evidence>